<dbReference type="SUPFAM" id="SSF52499">
    <property type="entry name" value="Isochorismatase-like hydrolases"/>
    <property type="match status" value="1"/>
</dbReference>
<keyword evidence="3" id="KW-0479">Metal-binding</keyword>
<dbReference type="EC" id="3.5.1.19" evidence="6"/>
<evidence type="ECO:0000256" key="8">
    <source>
        <dbReference type="SAM" id="SignalP"/>
    </source>
</evidence>
<evidence type="ECO:0000313" key="10">
    <source>
        <dbReference type="EMBL" id="MEJ8476619.1"/>
    </source>
</evidence>
<dbReference type="Gene3D" id="3.40.50.850">
    <property type="entry name" value="Isochorismatase-like"/>
    <property type="match status" value="1"/>
</dbReference>
<evidence type="ECO:0000256" key="2">
    <source>
        <dbReference type="ARBA" id="ARBA00022642"/>
    </source>
</evidence>
<dbReference type="EMBL" id="JBAKIA010000022">
    <property type="protein sequence ID" value="MEJ8476619.1"/>
    <property type="molecule type" value="Genomic_DNA"/>
</dbReference>
<dbReference type="InterPro" id="IPR036380">
    <property type="entry name" value="Isochorismatase-like_sf"/>
</dbReference>
<dbReference type="Pfam" id="PF00857">
    <property type="entry name" value="Isochorismatase"/>
    <property type="match status" value="1"/>
</dbReference>
<dbReference type="InterPro" id="IPR052347">
    <property type="entry name" value="Isochorismatase_Nicotinamidase"/>
</dbReference>
<evidence type="ECO:0000256" key="7">
    <source>
        <dbReference type="ARBA" id="ARBA00043224"/>
    </source>
</evidence>
<evidence type="ECO:0000256" key="4">
    <source>
        <dbReference type="ARBA" id="ARBA00022801"/>
    </source>
</evidence>
<evidence type="ECO:0000256" key="6">
    <source>
        <dbReference type="ARBA" id="ARBA00039017"/>
    </source>
</evidence>
<dbReference type="NCBIfam" id="NF008623">
    <property type="entry name" value="PRK11609.1"/>
    <property type="match status" value="1"/>
</dbReference>
<evidence type="ECO:0000313" key="11">
    <source>
        <dbReference type="Proteomes" id="UP001385499"/>
    </source>
</evidence>
<keyword evidence="4 10" id="KW-0378">Hydrolase</keyword>
<dbReference type="PROSITE" id="PS51318">
    <property type="entry name" value="TAT"/>
    <property type="match status" value="1"/>
</dbReference>
<gene>
    <name evidence="10" type="primary">pncA</name>
    <name evidence="10" type="ORF">V6575_21235</name>
</gene>
<dbReference type="PANTHER" id="PTHR11080">
    <property type="entry name" value="PYRAZINAMIDASE/NICOTINAMIDASE"/>
    <property type="match status" value="1"/>
</dbReference>
<evidence type="ECO:0000256" key="3">
    <source>
        <dbReference type="ARBA" id="ARBA00022723"/>
    </source>
</evidence>
<dbReference type="PANTHER" id="PTHR11080:SF2">
    <property type="entry name" value="LD05707P"/>
    <property type="match status" value="1"/>
</dbReference>
<comment type="similarity">
    <text evidence="1">Belongs to the isochorismatase family.</text>
</comment>
<feature type="chain" id="PRO_5045648901" description="nicotinamidase" evidence="8">
    <location>
        <begin position="30"/>
        <end position="240"/>
    </location>
</feature>
<keyword evidence="11" id="KW-1185">Reference proteome</keyword>
<dbReference type="InterPro" id="IPR006311">
    <property type="entry name" value="TAT_signal"/>
</dbReference>
<dbReference type="InterPro" id="IPR000868">
    <property type="entry name" value="Isochorismatase-like_dom"/>
</dbReference>
<feature type="signal peptide" evidence="8">
    <location>
        <begin position="1"/>
        <end position="29"/>
    </location>
</feature>
<evidence type="ECO:0000259" key="9">
    <source>
        <dbReference type="Pfam" id="PF00857"/>
    </source>
</evidence>
<sequence length="240" mass="25670">MLMSRRSLLKTIGSAAAVSSLVPLSSALASGAIKPTKKSVLLVIDVQNCFLPTGTLPVSDGDQVIPVINALSKKFQNVVMTQDWHPAGHSSFASSHDGKAPFETVEMDYGTQVLWPDHCIQGTKDAELAAGLDIPHAQLIIRKGWNSAVDSYSAFREADKKTMTGLTGYFRERGISDVYVCGLATDFCVAWSAIDATISDFNVSAIEDASRGIDLNGSVAKAWIDMKNAGIARIQSSDFA</sequence>
<comment type="pathway">
    <text evidence="5">Cofactor biosynthesis; nicotinate biosynthesis; nicotinate from nicotinamide: step 1/1.</text>
</comment>
<comment type="caution">
    <text evidence="10">The sequence shown here is derived from an EMBL/GenBank/DDBJ whole genome shotgun (WGS) entry which is preliminary data.</text>
</comment>
<keyword evidence="8" id="KW-0732">Signal</keyword>
<name>A0ABU8TR33_9HYPH</name>
<protein>
    <recommendedName>
        <fullName evidence="6">nicotinamidase</fullName>
        <ecNumber evidence="6">3.5.1.19</ecNumber>
    </recommendedName>
    <alternativeName>
        <fullName evidence="7">Nicotinamide deamidase</fullName>
    </alternativeName>
</protein>
<reference evidence="10 11" key="1">
    <citation type="submission" date="2024-02" db="EMBL/GenBank/DDBJ databases">
        <title>Roseibium algae sp. nov., isolated from marine alga (Grateloupia sp.), showing potential in myo-inositol conversion.</title>
        <authorList>
            <person name="Wang Y."/>
        </authorList>
    </citation>
    <scope>NUCLEOTIDE SEQUENCE [LARGE SCALE GENOMIC DNA]</scope>
    <source>
        <strain evidence="10 11">H3510</strain>
    </source>
</reference>
<dbReference type="RefSeq" id="WP_340277276.1">
    <property type="nucleotide sequence ID" value="NZ_JBAKIA010000022.1"/>
</dbReference>
<proteinExistence type="inferred from homology"/>
<keyword evidence="2" id="KW-0662">Pyridine nucleotide biosynthesis</keyword>
<evidence type="ECO:0000256" key="1">
    <source>
        <dbReference type="ARBA" id="ARBA00006336"/>
    </source>
</evidence>
<dbReference type="Proteomes" id="UP001385499">
    <property type="component" value="Unassembled WGS sequence"/>
</dbReference>
<dbReference type="CDD" id="cd01011">
    <property type="entry name" value="nicotinamidase"/>
    <property type="match status" value="1"/>
</dbReference>
<evidence type="ECO:0000256" key="5">
    <source>
        <dbReference type="ARBA" id="ARBA00037900"/>
    </source>
</evidence>
<dbReference type="GO" id="GO:0008936">
    <property type="term" value="F:nicotinamidase activity"/>
    <property type="evidence" value="ECO:0007669"/>
    <property type="project" value="UniProtKB-EC"/>
</dbReference>
<feature type="domain" description="Isochorismatase-like" evidence="9">
    <location>
        <begin position="39"/>
        <end position="231"/>
    </location>
</feature>
<organism evidence="10 11">
    <name type="scientific">Roseibium algae</name>
    <dbReference type="NCBI Taxonomy" id="3123038"/>
    <lineage>
        <taxon>Bacteria</taxon>
        <taxon>Pseudomonadati</taxon>
        <taxon>Pseudomonadota</taxon>
        <taxon>Alphaproteobacteria</taxon>
        <taxon>Hyphomicrobiales</taxon>
        <taxon>Stappiaceae</taxon>
        <taxon>Roseibium</taxon>
    </lineage>
</organism>
<accession>A0ABU8TR33</accession>